<organism evidence="8 9">
    <name type="scientific">Gellertiella hungarica</name>
    <dbReference type="NCBI Taxonomy" id="1572859"/>
    <lineage>
        <taxon>Bacteria</taxon>
        <taxon>Pseudomonadati</taxon>
        <taxon>Pseudomonadota</taxon>
        <taxon>Alphaproteobacteria</taxon>
        <taxon>Hyphomicrobiales</taxon>
        <taxon>Rhizobiaceae</taxon>
        <taxon>Gellertiella</taxon>
    </lineage>
</organism>
<dbReference type="AlphaFoldDB" id="A0A7W6J6F5"/>
<feature type="domain" description="PhoU" evidence="7">
    <location>
        <begin position="349"/>
        <end position="425"/>
    </location>
</feature>
<dbReference type="Pfam" id="PF02690">
    <property type="entry name" value="Na_Pi_cotrans"/>
    <property type="match status" value="1"/>
</dbReference>
<name>A0A7W6J6F5_9HYPH</name>
<dbReference type="GO" id="GO:0044341">
    <property type="term" value="P:sodium-dependent phosphate transport"/>
    <property type="evidence" value="ECO:0007669"/>
    <property type="project" value="InterPro"/>
</dbReference>
<feature type="transmembrane region" description="Helical" evidence="6">
    <location>
        <begin position="277"/>
        <end position="301"/>
    </location>
</feature>
<evidence type="ECO:0000256" key="6">
    <source>
        <dbReference type="SAM" id="Phobius"/>
    </source>
</evidence>
<accession>A0A7W6J6F5</accession>
<reference evidence="8 9" key="1">
    <citation type="submission" date="2020-08" db="EMBL/GenBank/DDBJ databases">
        <title>Genomic Encyclopedia of Type Strains, Phase IV (KMG-IV): sequencing the most valuable type-strain genomes for metagenomic binning, comparative biology and taxonomic classification.</title>
        <authorList>
            <person name="Goeker M."/>
        </authorList>
    </citation>
    <scope>NUCLEOTIDE SEQUENCE [LARGE SCALE GENOMIC DNA]</scope>
    <source>
        <strain evidence="8 9">DSM 29853</strain>
    </source>
</reference>
<evidence type="ECO:0000256" key="2">
    <source>
        <dbReference type="ARBA" id="ARBA00022475"/>
    </source>
</evidence>
<keyword evidence="2" id="KW-1003">Cell membrane</keyword>
<dbReference type="NCBIfam" id="NF037997">
    <property type="entry name" value="Na_Pi_symport"/>
    <property type="match status" value="1"/>
</dbReference>
<feature type="transmembrane region" description="Helical" evidence="6">
    <location>
        <begin position="48"/>
        <end position="71"/>
    </location>
</feature>
<dbReference type="InterPro" id="IPR003841">
    <property type="entry name" value="Na/Pi_transpt"/>
</dbReference>
<dbReference type="PANTHER" id="PTHR10010">
    <property type="entry name" value="SOLUTE CARRIER FAMILY 34 SODIUM PHOSPHATE , MEMBER 2-RELATED"/>
    <property type="match status" value="1"/>
</dbReference>
<keyword evidence="5 6" id="KW-0472">Membrane</keyword>
<feature type="transmembrane region" description="Helical" evidence="6">
    <location>
        <begin position="107"/>
        <end position="125"/>
    </location>
</feature>
<feature type="domain" description="PhoU" evidence="7">
    <location>
        <begin position="451"/>
        <end position="534"/>
    </location>
</feature>
<dbReference type="GO" id="GO:0005436">
    <property type="term" value="F:sodium:phosphate symporter activity"/>
    <property type="evidence" value="ECO:0007669"/>
    <property type="project" value="InterPro"/>
</dbReference>
<dbReference type="InterPro" id="IPR026022">
    <property type="entry name" value="PhoU_dom"/>
</dbReference>
<dbReference type="PANTHER" id="PTHR10010:SF46">
    <property type="entry name" value="SODIUM-DEPENDENT PHOSPHATE TRANSPORT PROTEIN 2B"/>
    <property type="match status" value="1"/>
</dbReference>
<sequence length="550" mass="60264">MTGSIVFINLAGAVALLLWATRMVRTGVERAYGNLLRDKLRLAIGNRFTAAIAGFFMAIGLQSATAVALIVSGFVSAGYVSTTIGVATLLGADFGSAFVVRLLRHDLSLLVPVLMLLGTLCFRASEKRDWRQLGRIFFGLGLLLLSLRLIGEASDPLKHSELLPIVINYLSKDWITAFLLAALLAWAFHSSVASILLFASLADRHLLTPELLIPLVLGVNFGGAVIGAMLTRGDESAARIVPLGNVAIRGVGTLLALVLQLVFRVSPDVFASRPGDAVVLIHMAINLAVIILGLPVCHLVARGLETWLRKPPATEAANQDDRISALSPADLANPRQAINNATREVMAVCDKIEVMLTRIPEVFERADEKGMARIEALDDEVDRLHRDIKFYLARISQTALDPKSAAQCQDLLGATIKLEQTADIISQNMLIRARKKHARNIQFSAEGWKELREMHDEVVRNVRMAFNLLVNPDVEQARQLVAQKEAVRNLVRLSEEKHLQRLRDGNVASYDSSSIHIDTIRDLKEINSLAVSIAYPVLESAGMLRQSRLL</sequence>
<evidence type="ECO:0000313" key="9">
    <source>
        <dbReference type="Proteomes" id="UP000528286"/>
    </source>
</evidence>
<feature type="transmembrane region" description="Helical" evidence="6">
    <location>
        <begin position="6"/>
        <end position="28"/>
    </location>
</feature>
<dbReference type="EMBL" id="JACIEZ010000003">
    <property type="protein sequence ID" value="MBB4064788.1"/>
    <property type="molecule type" value="Genomic_DNA"/>
</dbReference>
<feature type="transmembrane region" description="Helical" evidence="6">
    <location>
        <begin position="77"/>
        <end position="100"/>
    </location>
</feature>
<proteinExistence type="predicted"/>
<keyword evidence="4 6" id="KW-1133">Transmembrane helix</keyword>
<dbReference type="Proteomes" id="UP000528286">
    <property type="component" value="Unassembled WGS sequence"/>
</dbReference>
<dbReference type="Gene3D" id="1.20.58.220">
    <property type="entry name" value="Phosphate transport system protein phou homolog 2, domain 2"/>
    <property type="match status" value="1"/>
</dbReference>
<comment type="caution">
    <text evidence="8">The sequence shown here is derived from an EMBL/GenBank/DDBJ whole genome shotgun (WGS) entry which is preliminary data.</text>
</comment>
<keyword evidence="3 6" id="KW-0812">Transmembrane</keyword>
<dbReference type="SUPFAM" id="SSF109755">
    <property type="entry name" value="PhoU-like"/>
    <property type="match status" value="1"/>
</dbReference>
<evidence type="ECO:0000256" key="1">
    <source>
        <dbReference type="ARBA" id="ARBA00004651"/>
    </source>
</evidence>
<dbReference type="GO" id="GO:0005886">
    <property type="term" value="C:plasma membrane"/>
    <property type="evidence" value="ECO:0007669"/>
    <property type="project" value="UniProtKB-SubCell"/>
</dbReference>
<keyword evidence="9" id="KW-1185">Reference proteome</keyword>
<dbReference type="InterPro" id="IPR038078">
    <property type="entry name" value="PhoU-like_sf"/>
</dbReference>
<protein>
    <submittedName>
        <fullName evidence="8">Phosphate:Na+ symporter</fullName>
    </submittedName>
</protein>
<comment type="subcellular location">
    <subcellularLocation>
        <location evidence="1">Cell membrane</location>
        <topology evidence="1">Multi-pass membrane protein</topology>
    </subcellularLocation>
</comment>
<dbReference type="RefSeq" id="WP_183366092.1">
    <property type="nucleotide sequence ID" value="NZ_JACIEZ010000003.1"/>
</dbReference>
<feature type="transmembrane region" description="Helical" evidence="6">
    <location>
        <begin position="174"/>
        <end position="199"/>
    </location>
</feature>
<evidence type="ECO:0000256" key="5">
    <source>
        <dbReference type="ARBA" id="ARBA00023136"/>
    </source>
</evidence>
<dbReference type="Pfam" id="PF01895">
    <property type="entry name" value="PhoU"/>
    <property type="match status" value="2"/>
</dbReference>
<feature type="transmembrane region" description="Helical" evidence="6">
    <location>
        <begin position="211"/>
        <end position="231"/>
    </location>
</feature>
<evidence type="ECO:0000256" key="3">
    <source>
        <dbReference type="ARBA" id="ARBA00022692"/>
    </source>
</evidence>
<evidence type="ECO:0000313" key="8">
    <source>
        <dbReference type="EMBL" id="MBB4064788.1"/>
    </source>
</evidence>
<evidence type="ECO:0000259" key="7">
    <source>
        <dbReference type="Pfam" id="PF01895"/>
    </source>
</evidence>
<evidence type="ECO:0000256" key="4">
    <source>
        <dbReference type="ARBA" id="ARBA00022989"/>
    </source>
</evidence>
<gene>
    <name evidence="8" type="ORF">GGR23_001975</name>
</gene>
<feature type="transmembrane region" description="Helical" evidence="6">
    <location>
        <begin position="243"/>
        <end position="265"/>
    </location>
</feature>